<evidence type="ECO:0008006" key="4">
    <source>
        <dbReference type="Google" id="ProtNLM"/>
    </source>
</evidence>
<sequence>MAMFALRMAFAAAVALAPVAYATTVAPVVASAQPPDCGPGNWWNPGTNECQPTAPPNCGPGNWWNPAVNACQPVAPPPPR</sequence>
<dbReference type="Proteomes" id="UP000192327">
    <property type="component" value="Unassembled WGS sequence"/>
</dbReference>
<feature type="signal peptide" evidence="1">
    <location>
        <begin position="1"/>
        <end position="22"/>
    </location>
</feature>
<comment type="caution">
    <text evidence="2">The sequence shown here is derived from an EMBL/GenBank/DDBJ whole genome shotgun (WGS) entry which is preliminary data.</text>
</comment>
<evidence type="ECO:0000256" key="1">
    <source>
        <dbReference type="SAM" id="SignalP"/>
    </source>
</evidence>
<gene>
    <name evidence="2" type="ORF">BST15_03935</name>
</gene>
<evidence type="ECO:0000313" key="3">
    <source>
        <dbReference type="Proteomes" id="UP000192327"/>
    </source>
</evidence>
<evidence type="ECO:0000313" key="2">
    <source>
        <dbReference type="EMBL" id="ORA00371.1"/>
    </source>
</evidence>
<dbReference type="EMBL" id="MVHH01000005">
    <property type="protein sequence ID" value="ORA00371.1"/>
    <property type="molecule type" value="Genomic_DNA"/>
</dbReference>
<keyword evidence="1" id="KW-0732">Signal</keyword>
<accession>A0ABX3S2V7</accession>
<proteinExistence type="predicted"/>
<feature type="chain" id="PRO_5045343314" description="Chitin-binding type-2 domain-containing protein" evidence="1">
    <location>
        <begin position="23"/>
        <end position="80"/>
    </location>
</feature>
<name>A0ABX3S2V7_9MYCO</name>
<protein>
    <recommendedName>
        <fullName evidence="4">Chitin-binding type-2 domain-containing protein</fullName>
    </recommendedName>
</protein>
<reference evidence="2 3" key="1">
    <citation type="submission" date="2016-12" db="EMBL/GenBank/DDBJ databases">
        <title>The new phylogeny of genus Mycobacterium.</title>
        <authorList>
            <person name="Tortoli E."/>
            <person name="Trovato A."/>
            <person name="Cirillo D.M."/>
        </authorList>
    </citation>
    <scope>NUCLEOTIDE SEQUENCE [LARGE SCALE GENOMIC DNA]</scope>
    <source>
        <strain evidence="2 3">DSM 44942</strain>
    </source>
</reference>
<keyword evidence="3" id="KW-1185">Reference proteome</keyword>
<organism evidence="2 3">
    <name type="scientific">Mycolicibacter arupensis</name>
    <dbReference type="NCBI Taxonomy" id="342002"/>
    <lineage>
        <taxon>Bacteria</taxon>
        <taxon>Bacillati</taxon>
        <taxon>Actinomycetota</taxon>
        <taxon>Actinomycetes</taxon>
        <taxon>Mycobacteriales</taxon>
        <taxon>Mycobacteriaceae</taxon>
        <taxon>Mycolicibacter</taxon>
    </lineage>
</organism>